<dbReference type="EMBL" id="JARTCD010000016">
    <property type="protein sequence ID" value="KAJ8659830.1"/>
    <property type="molecule type" value="Genomic_DNA"/>
</dbReference>
<dbReference type="AlphaFoldDB" id="A0AAD7V6P9"/>
<name>A0AAD7V6P9_9FUNG</name>
<accession>A0AAD7V6P9</accession>
<evidence type="ECO:0000313" key="1">
    <source>
        <dbReference type="EMBL" id="KAJ8659830.1"/>
    </source>
</evidence>
<dbReference type="RefSeq" id="XP_058344743.1">
    <property type="nucleotide sequence ID" value="XM_058484482.1"/>
</dbReference>
<dbReference type="Proteomes" id="UP001234581">
    <property type="component" value="Unassembled WGS sequence"/>
</dbReference>
<reference evidence="1 2" key="1">
    <citation type="submission" date="2023-03" db="EMBL/GenBank/DDBJ databases">
        <title>Genome sequence of Lichtheimia ornata CBS 291.66.</title>
        <authorList>
            <person name="Mohabir J.T."/>
            <person name="Shea T.P."/>
            <person name="Kurbessoian T."/>
            <person name="Berby B."/>
            <person name="Fontaine J."/>
            <person name="Livny J."/>
            <person name="Gnirke A."/>
            <person name="Stajich J.E."/>
            <person name="Cuomo C.A."/>
        </authorList>
    </citation>
    <scope>NUCLEOTIDE SEQUENCE [LARGE SCALE GENOMIC DNA]</scope>
    <source>
        <strain evidence="1">CBS 291.66</strain>
    </source>
</reference>
<gene>
    <name evidence="1" type="ORF">O0I10_004423</name>
</gene>
<evidence type="ECO:0000313" key="2">
    <source>
        <dbReference type="Proteomes" id="UP001234581"/>
    </source>
</evidence>
<comment type="caution">
    <text evidence="1">The sequence shown here is derived from an EMBL/GenBank/DDBJ whole genome shotgun (WGS) entry which is preliminary data.</text>
</comment>
<dbReference type="GeneID" id="83211836"/>
<keyword evidence="2" id="KW-1185">Reference proteome</keyword>
<sequence>MSWRLDVADEILFPVDDLVDREVVKETVDTSKDNRDLELDSQRMVLGLLEQHRQTSTMIKQELGGSQATLFY</sequence>
<proteinExistence type="predicted"/>
<protein>
    <submittedName>
        <fullName evidence="1">Uncharacterized protein</fullName>
    </submittedName>
</protein>
<organism evidence="1 2">
    <name type="scientific">Lichtheimia ornata</name>
    <dbReference type="NCBI Taxonomy" id="688661"/>
    <lineage>
        <taxon>Eukaryota</taxon>
        <taxon>Fungi</taxon>
        <taxon>Fungi incertae sedis</taxon>
        <taxon>Mucoromycota</taxon>
        <taxon>Mucoromycotina</taxon>
        <taxon>Mucoromycetes</taxon>
        <taxon>Mucorales</taxon>
        <taxon>Lichtheimiaceae</taxon>
        <taxon>Lichtheimia</taxon>
    </lineage>
</organism>